<dbReference type="EMBL" id="BMFY01000001">
    <property type="protein sequence ID" value="GGA01812.1"/>
    <property type="molecule type" value="Genomic_DNA"/>
</dbReference>
<protein>
    <submittedName>
        <fullName evidence="2">Uncharacterized protein</fullName>
    </submittedName>
</protein>
<evidence type="ECO:0000313" key="3">
    <source>
        <dbReference type="Proteomes" id="UP000616114"/>
    </source>
</evidence>
<sequence>MSGPGGNSPGPNTRLCTLGCRGLVECHRPNRTSARGTAGPYPVDLVMPSSGPYVAVLQARRATTYGLGDDVRPWRPERLPVPRPRPGAEAPAAQRWCGTGFSGPRP</sequence>
<gene>
    <name evidence="2" type="ORF">GCM10011333_00360</name>
</gene>
<proteinExistence type="predicted"/>
<accession>A0A8J2TTU0</accession>
<evidence type="ECO:0000256" key="1">
    <source>
        <dbReference type="SAM" id="MobiDB-lite"/>
    </source>
</evidence>
<reference evidence="2" key="2">
    <citation type="submission" date="2020-09" db="EMBL/GenBank/DDBJ databases">
        <authorList>
            <person name="Sun Q."/>
            <person name="Zhou Y."/>
        </authorList>
    </citation>
    <scope>NUCLEOTIDE SEQUENCE</scope>
    <source>
        <strain evidence="2">CGMCC 1.12785</strain>
    </source>
</reference>
<organism evidence="2 3">
    <name type="scientific">Sediminivirga luteola</name>
    <dbReference type="NCBI Taxonomy" id="1774748"/>
    <lineage>
        <taxon>Bacteria</taxon>
        <taxon>Bacillati</taxon>
        <taxon>Actinomycetota</taxon>
        <taxon>Actinomycetes</taxon>
        <taxon>Micrococcales</taxon>
        <taxon>Brevibacteriaceae</taxon>
        <taxon>Sediminivirga</taxon>
    </lineage>
</organism>
<dbReference type="Proteomes" id="UP000616114">
    <property type="component" value="Unassembled WGS sequence"/>
</dbReference>
<feature type="compositionally biased region" description="Basic and acidic residues" evidence="1">
    <location>
        <begin position="69"/>
        <end position="80"/>
    </location>
</feature>
<name>A0A8J2TTU0_9MICO</name>
<comment type="caution">
    <text evidence="2">The sequence shown here is derived from an EMBL/GenBank/DDBJ whole genome shotgun (WGS) entry which is preliminary data.</text>
</comment>
<reference evidence="2" key="1">
    <citation type="journal article" date="2014" name="Int. J. Syst. Evol. Microbiol.">
        <title>Complete genome sequence of Corynebacterium casei LMG S-19264T (=DSM 44701T), isolated from a smear-ripened cheese.</title>
        <authorList>
            <consortium name="US DOE Joint Genome Institute (JGI-PGF)"/>
            <person name="Walter F."/>
            <person name="Albersmeier A."/>
            <person name="Kalinowski J."/>
            <person name="Ruckert C."/>
        </authorList>
    </citation>
    <scope>NUCLEOTIDE SEQUENCE</scope>
    <source>
        <strain evidence="2">CGMCC 1.12785</strain>
    </source>
</reference>
<evidence type="ECO:0000313" key="2">
    <source>
        <dbReference type="EMBL" id="GGA01812.1"/>
    </source>
</evidence>
<dbReference type="AlphaFoldDB" id="A0A8J2TTU0"/>
<keyword evidence="3" id="KW-1185">Reference proteome</keyword>
<feature type="region of interest" description="Disordered" evidence="1">
    <location>
        <begin position="67"/>
        <end position="106"/>
    </location>
</feature>